<protein>
    <submittedName>
        <fullName evidence="5">Helix-turn-helix domain-containing protein</fullName>
    </submittedName>
</protein>
<evidence type="ECO:0000313" key="6">
    <source>
        <dbReference type="Proteomes" id="UP001597188"/>
    </source>
</evidence>
<keyword evidence="3" id="KW-0804">Transcription</keyword>
<keyword evidence="1" id="KW-0805">Transcription regulation</keyword>
<dbReference type="InterPro" id="IPR014710">
    <property type="entry name" value="RmlC-like_jellyroll"/>
</dbReference>
<sequence>MTPLQIQHEAVQSMPRLPFKYYEHDPLTTINVAPHWHQGIELNYLLAGDTLTFVTDGQTQQYQPGDIWATNRRSVHSATGSPDADWDEFGLIIDDDYLLTQLPASANWQLTLGLTTAKTTHPTSYTVIQQQLLTIHDLLQHPVTDTVRLQVLSHFFQLLIELDQHFVILKDDTTTSPNQSLTDTVMTTINDHYAEPISGTTLAEQYHVSLTTLNQQFKTNLQLSVNRYLRLVRLMNARRLLLSTDMKVDYIAVHCGFTSAKTLNRNFKAWKGLTPTDYRQAYQRYHQIDTNCL</sequence>
<name>A0ABW4BZD6_9LACO</name>
<evidence type="ECO:0000256" key="3">
    <source>
        <dbReference type="ARBA" id="ARBA00023163"/>
    </source>
</evidence>
<dbReference type="PROSITE" id="PS00041">
    <property type="entry name" value="HTH_ARAC_FAMILY_1"/>
    <property type="match status" value="1"/>
</dbReference>
<dbReference type="Pfam" id="PF02311">
    <property type="entry name" value="AraC_binding"/>
    <property type="match status" value="1"/>
</dbReference>
<proteinExistence type="predicted"/>
<keyword evidence="2" id="KW-0238">DNA-binding</keyword>
<dbReference type="InterPro" id="IPR003313">
    <property type="entry name" value="AraC-bd"/>
</dbReference>
<dbReference type="EMBL" id="JBHTOJ010000014">
    <property type="protein sequence ID" value="MFD1420522.1"/>
    <property type="molecule type" value="Genomic_DNA"/>
</dbReference>
<dbReference type="SMART" id="SM00342">
    <property type="entry name" value="HTH_ARAC"/>
    <property type="match status" value="1"/>
</dbReference>
<dbReference type="SUPFAM" id="SSF46689">
    <property type="entry name" value="Homeodomain-like"/>
    <property type="match status" value="1"/>
</dbReference>
<evidence type="ECO:0000259" key="4">
    <source>
        <dbReference type="PROSITE" id="PS01124"/>
    </source>
</evidence>
<evidence type="ECO:0000256" key="2">
    <source>
        <dbReference type="ARBA" id="ARBA00023125"/>
    </source>
</evidence>
<dbReference type="Gene3D" id="1.10.10.60">
    <property type="entry name" value="Homeodomain-like"/>
    <property type="match status" value="1"/>
</dbReference>
<evidence type="ECO:0000256" key="1">
    <source>
        <dbReference type="ARBA" id="ARBA00023015"/>
    </source>
</evidence>
<dbReference type="InterPro" id="IPR009057">
    <property type="entry name" value="Homeodomain-like_sf"/>
</dbReference>
<dbReference type="InterPro" id="IPR018062">
    <property type="entry name" value="HTH_AraC-typ_CS"/>
</dbReference>
<dbReference type="PROSITE" id="PS01124">
    <property type="entry name" value="HTH_ARAC_FAMILY_2"/>
    <property type="match status" value="1"/>
</dbReference>
<dbReference type="InterPro" id="IPR018060">
    <property type="entry name" value="HTH_AraC"/>
</dbReference>
<comment type="caution">
    <text evidence="5">The sequence shown here is derived from an EMBL/GenBank/DDBJ whole genome shotgun (WGS) entry which is preliminary data.</text>
</comment>
<keyword evidence="6" id="KW-1185">Reference proteome</keyword>
<dbReference type="Gene3D" id="2.60.120.10">
    <property type="entry name" value="Jelly Rolls"/>
    <property type="match status" value="1"/>
</dbReference>
<dbReference type="PANTHER" id="PTHR43280:SF2">
    <property type="entry name" value="HTH-TYPE TRANSCRIPTIONAL REGULATOR EXSA"/>
    <property type="match status" value="1"/>
</dbReference>
<accession>A0ABW4BZD6</accession>
<dbReference type="Pfam" id="PF12833">
    <property type="entry name" value="HTH_18"/>
    <property type="match status" value="1"/>
</dbReference>
<dbReference type="SUPFAM" id="SSF51215">
    <property type="entry name" value="Regulatory protein AraC"/>
    <property type="match status" value="1"/>
</dbReference>
<dbReference type="PANTHER" id="PTHR43280">
    <property type="entry name" value="ARAC-FAMILY TRANSCRIPTIONAL REGULATOR"/>
    <property type="match status" value="1"/>
</dbReference>
<dbReference type="InterPro" id="IPR037923">
    <property type="entry name" value="HTH-like"/>
</dbReference>
<dbReference type="RefSeq" id="WP_223876735.1">
    <property type="nucleotide sequence ID" value="NZ_BJDL01000001.1"/>
</dbReference>
<organism evidence="5 6">
    <name type="scientific">Lactiplantibacillus songbeiensis</name>
    <dbReference type="NCBI Taxonomy" id="2559920"/>
    <lineage>
        <taxon>Bacteria</taxon>
        <taxon>Bacillati</taxon>
        <taxon>Bacillota</taxon>
        <taxon>Bacilli</taxon>
        <taxon>Lactobacillales</taxon>
        <taxon>Lactobacillaceae</taxon>
        <taxon>Lactiplantibacillus</taxon>
    </lineage>
</organism>
<dbReference type="Proteomes" id="UP001597188">
    <property type="component" value="Unassembled WGS sequence"/>
</dbReference>
<reference evidence="6" key="1">
    <citation type="journal article" date="2019" name="Int. J. Syst. Evol. Microbiol.">
        <title>The Global Catalogue of Microorganisms (GCM) 10K type strain sequencing project: providing services to taxonomists for standard genome sequencing and annotation.</title>
        <authorList>
            <consortium name="The Broad Institute Genomics Platform"/>
            <consortium name="The Broad Institute Genome Sequencing Center for Infectious Disease"/>
            <person name="Wu L."/>
            <person name="Ma J."/>
        </authorList>
    </citation>
    <scope>NUCLEOTIDE SEQUENCE [LARGE SCALE GENOMIC DNA]</scope>
    <source>
        <strain evidence="6">CCM 8931</strain>
    </source>
</reference>
<feature type="domain" description="HTH araC/xylS-type" evidence="4">
    <location>
        <begin position="183"/>
        <end position="281"/>
    </location>
</feature>
<evidence type="ECO:0000313" key="5">
    <source>
        <dbReference type="EMBL" id="MFD1420522.1"/>
    </source>
</evidence>
<gene>
    <name evidence="5" type="ORF">ACFQ5L_06110</name>
</gene>